<accession>A0A223KP48</accession>
<evidence type="ECO:0000259" key="1">
    <source>
        <dbReference type="PROSITE" id="PS51186"/>
    </source>
</evidence>
<dbReference type="CDD" id="cd04301">
    <property type="entry name" value="NAT_SF"/>
    <property type="match status" value="1"/>
</dbReference>
<dbReference type="PANTHER" id="PTHR39173">
    <property type="entry name" value="ACETYLTRANSFERASE"/>
    <property type="match status" value="1"/>
</dbReference>
<feature type="domain" description="N-acetyltransferase" evidence="1">
    <location>
        <begin position="11"/>
        <end position="172"/>
    </location>
</feature>
<dbReference type="Pfam" id="PF13302">
    <property type="entry name" value="Acetyltransf_3"/>
    <property type="match status" value="1"/>
</dbReference>
<dbReference type="InterPro" id="IPR016181">
    <property type="entry name" value="Acyl_CoA_acyltransferase"/>
</dbReference>
<sequence>MEQLHLIKPTMKLKEEYLSFYQEWVDSGENMVPWVIQRDPSNFEEMLQFIQDHENGVNLPKGWGPDSTFWLINENNRVLGAVNIRHRLTEFLLYQGGHIGYGIRPSERRKGYATKILALSLEKAKDLGITKALVVCDETNEASYKVIIKNGGEPDTDFVEDDGNVIKRLWINLSK</sequence>
<dbReference type="PROSITE" id="PS51186">
    <property type="entry name" value="GNAT"/>
    <property type="match status" value="1"/>
</dbReference>
<dbReference type="GO" id="GO:0016747">
    <property type="term" value="F:acyltransferase activity, transferring groups other than amino-acyl groups"/>
    <property type="evidence" value="ECO:0007669"/>
    <property type="project" value="InterPro"/>
</dbReference>
<organism evidence="2 3">
    <name type="scientific">Sutcliffiella cohnii</name>
    <dbReference type="NCBI Taxonomy" id="33932"/>
    <lineage>
        <taxon>Bacteria</taxon>
        <taxon>Bacillati</taxon>
        <taxon>Bacillota</taxon>
        <taxon>Bacilli</taxon>
        <taxon>Bacillales</taxon>
        <taxon>Bacillaceae</taxon>
        <taxon>Sutcliffiella</taxon>
    </lineage>
</organism>
<reference evidence="2 3" key="1">
    <citation type="submission" date="2016-12" db="EMBL/GenBank/DDBJ databases">
        <title>The whole genome sequencing and assembly of Bacillus cohnii DSM 6307T strain.</title>
        <authorList>
            <person name="Lee Y.-J."/>
            <person name="Yi H."/>
            <person name="Bahn Y.-S."/>
            <person name="Kim J.F."/>
            <person name="Lee D.-W."/>
        </authorList>
    </citation>
    <scope>NUCLEOTIDE SEQUENCE [LARGE SCALE GENOMIC DNA]</scope>
    <source>
        <strain evidence="2 3">DSM 6307</strain>
    </source>
</reference>
<dbReference type="KEGG" id="bcoh:BC6307_08315"/>
<name>A0A223KP48_9BACI</name>
<protein>
    <submittedName>
        <fullName evidence="2">GNAT family N-acetyltransferase</fullName>
    </submittedName>
</protein>
<dbReference type="AlphaFoldDB" id="A0A223KP48"/>
<gene>
    <name evidence="2" type="ORF">BC6307_08315</name>
</gene>
<proteinExistence type="predicted"/>
<dbReference type="STRING" id="1314751.GCA_001591425_00623"/>
<evidence type="ECO:0000313" key="3">
    <source>
        <dbReference type="Proteomes" id="UP000215224"/>
    </source>
</evidence>
<dbReference type="InterPro" id="IPR000182">
    <property type="entry name" value="GNAT_dom"/>
</dbReference>
<keyword evidence="2" id="KW-0808">Transferase</keyword>
<dbReference type="PANTHER" id="PTHR39173:SF1">
    <property type="entry name" value="ACETYLTRANSFERASE"/>
    <property type="match status" value="1"/>
</dbReference>
<dbReference type="RefSeq" id="WP_066411936.1">
    <property type="nucleotide sequence ID" value="NZ_CP018866.1"/>
</dbReference>
<evidence type="ECO:0000313" key="2">
    <source>
        <dbReference type="EMBL" id="AST91280.1"/>
    </source>
</evidence>
<keyword evidence="3" id="KW-1185">Reference proteome</keyword>
<dbReference type="SUPFAM" id="SSF55729">
    <property type="entry name" value="Acyl-CoA N-acyltransferases (Nat)"/>
    <property type="match status" value="1"/>
</dbReference>
<dbReference type="EMBL" id="CP018866">
    <property type="protein sequence ID" value="AST91280.1"/>
    <property type="molecule type" value="Genomic_DNA"/>
</dbReference>
<dbReference type="Gene3D" id="3.40.630.30">
    <property type="match status" value="1"/>
</dbReference>
<dbReference type="Proteomes" id="UP000215224">
    <property type="component" value="Chromosome"/>
</dbReference>